<gene>
    <name evidence="9" type="ORF">DPMN_186692</name>
</gene>
<reference evidence="9" key="2">
    <citation type="submission" date="2020-11" db="EMBL/GenBank/DDBJ databases">
        <authorList>
            <person name="McCartney M.A."/>
            <person name="Auch B."/>
            <person name="Kono T."/>
            <person name="Mallez S."/>
            <person name="Becker A."/>
            <person name="Gohl D.M."/>
            <person name="Silverstein K.A.T."/>
            <person name="Koren S."/>
            <person name="Bechman K.B."/>
            <person name="Herman A."/>
            <person name="Abrahante J.E."/>
            <person name="Garbe J."/>
        </authorList>
    </citation>
    <scope>NUCLEOTIDE SEQUENCE</scope>
    <source>
        <strain evidence="9">Duluth1</strain>
        <tissue evidence="9">Whole animal</tissue>
    </source>
</reference>
<evidence type="ECO:0000256" key="2">
    <source>
        <dbReference type="ARBA" id="ARBA00006695"/>
    </source>
</evidence>
<dbReference type="AlphaFoldDB" id="A0A9D4I9T2"/>
<accession>A0A9D4I9T2</accession>
<organism evidence="9 10">
    <name type="scientific">Dreissena polymorpha</name>
    <name type="common">Zebra mussel</name>
    <name type="synonym">Mytilus polymorpha</name>
    <dbReference type="NCBI Taxonomy" id="45954"/>
    <lineage>
        <taxon>Eukaryota</taxon>
        <taxon>Metazoa</taxon>
        <taxon>Spiralia</taxon>
        <taxon>Lophotrochozoa</taxon>
        <taxon>Mollusca</taxon>
        <taxon>Bivalvia</taxon>
        <taxon>Autobranchia</taxon>
        <taxon>Heteroconchia</taxon>
        <taxon>Euheterodonta</taxon>
        <taxon>Imparidentia</taxon>
        <taxon>Neoheterodontei</taxon>
        <taxon>Myida</taxon>
        <taxon>Dreissenoidea</taxon>
        <taxon>Dreissenidae</taxon>
        <taxon>Dreissena</taxon>
    </lineage>
</organism>
<keyword evidence="7" id="KW-0539">Nucleus</keyword>
<evidence type="ECO:0000313" key="10">
    <source>
        <dbReference type="Proteomes" id="UP000828390"/>
    </source>
</evidence>
<proteinExistence type="inferred from homology"/>
<comment type="similarity">
    <text evidence="2">Belongs to the CWC25 family.</text>
</comment>
<protein>
    <submittedName>
        <fullName evidence="9">Uncharacterized protein</fullName>
    </submittedName>
</protein>
<evidence type="ECO:0000256" key="7">
    <source>
        <dbReference type="ARBA" id="ARBA00023242"/>
    </source>
</evidence>
<comment type="subcellular location">
    <subcellularLocation>
        <location evidence="1">Nucleus</location>
    </subcellularLocation>
</comment>
<dbReference type="GO" id="GO:0000398">
    <property type="term" value="P:mRNA splicing, via spliceosome"/>
    <property type="evidence" value="ECO:0007669"/>
    <property type="project" value="TreeGrafter"/>
</dbReference>
<keyword evidence="3" id="KW-0507">mRNA processing</keyword>
<evidence type="ECO:0000256" key="5">
    <source>
        <dbReference type="ARBA" id="ARBA00023054"/>
    </source>
</evidence>
<dbReference type="GO" id="GO:0005684">
    <property type="term" value="C:U2-type spliceosomal complex"/>
    <property type="evidence" value="ECO:0007669"/>
    <property type="project" value="TreeGrafter"/>
</dbReference>
<keyword evidence="5" id="KW-0175">Coiled coil</keyword>
<evidence type="ECO:0000256" key="6">
    <source>
        <dbReference type="ARBA" id="ARBA00023187"/>
    </source>
</evidence>
<keyword evidence="4" id="KW-0747">Spliceosome</keyword>
<feature type="region of interest" description="Disordered" evidence="8">
    <location>
        <begin position="95"/>
        <end position="247"/>
    </location>
</feature>
<dbReference type="PANTHER" id="PTHR16196:SF0">
    <property type="entry name" value="PRE-MRNA-SPLICING FACTOR CWC25 HOMOLOG"/>
    <property type="match status" value="1"/>
</dbReference>
<feature type="compositionally biased region" description="Basic and acidic residues" evidence="8">
    <location>
        <begin position="195"/>
        <end position="213"/>
    </location>
</feature>
<name>A0A9D4I9T2_DREPO</name>
<comment type="caution">
    <text evidence="9">The sequence shown here is derived from an EMBL/GenBank/DDBJ whole genome shotgun (WGS) entry which is preliminary data.</text>
</comment>
<dbReference type="InterPro" id="IPR051376">
    <property type="entry name" value="CWC25_splicing_factor"/>
</dbReference>
<keyword evidence="10" id="KW-1185">Reference proteome</keyword>
<evidence type="ECO:0000256" key="1">
    <source>
        <dbReference type="ARBA" id="ARBA00004123"/>
    </source>
</evidence>
<sequence length="247" mass="29062">MADNNERRKMKELLREKEKGDVPLQWMYKESKPDAEDFLLGKRIDKIGESEDIKQDQFALILEERTKHIIEMDTKAKMREDPLFAIRKQEEDAKRKLLENPVKMKRLQKALERQNKSEHKKSKKKKHKKGKSDSDGSDDDLMSAYLNILKSKQKGGDMEGKYVQKTKEKGVNNAREVSPVARERTGQRVNTQQVGREEKRQMDSYSEQRPEGKQKRRHSSSESDNDAESDNRRMNRIKGRCTEVRER</sequence>
<reference evidence="9" key="1">
    <citation type="journal article" date="2019" name="bioRxiv">
        <title>The Genome of the Zebra Mussel, Dreissena polymorpha: A Resource for Invasive Species Research.</title>
        <authorList>
            <person name="McCartney M.A."/>
            <person name="Auch B."/>
            <person name="Kono T."/>
            <person name="Mallez S."/>
            <person name="Zhang Y."/>
            <person name="Obille A."/>
            <person name="Becker A."/>
            <person name="Abrahante J.E."/>
            <person name="Garbe J."/>
            <person name="Badalamenti J.P."/>
            <person name="Herman A."/>
            <person name="Mangelson H."/>
            <person name="Liachko I."/>
            <person name="Sullivan S."/>
            <person name="Sone E.D."/>
            <person name="Koren S."/>
            <person name="Silverstein K.A.T."/>
            <person name="Beckman K.B."/>
            <person name="Gohl D.M."/>
        </authorList>
    </citation>
    <scope>NUCLEOTIDE SEQUENCE</scope>
    <source>
        <strain evidence="9">Duluth1</strain>
        <tissue evidence="9">Whole animal</tissue>
    </source>
</reference>
<evidence type="ECO:0000256" key="4">
    <source>
        <dbReference type="ARBA" id="ARBA00022728"/>
    </source>
</evidence>
<dbReference type="PANTHER" id="PTHR16196">
    <property type="entry name" value="CELL CYCLE CONTROL PROTEIN CWF25"/>
    <property type="match status" value="1"/>
</dbReference>
<dbReference type="Proteomes" id="UP000828390">
    <property type="component" value="Unassembled WGS sequence"/>
</dbReference>
<evidence type="ECO:0000313" key="9">
    <source>
        <dbReference type="EMBL" id="KAH3752082.1"/>
    </source>
</evidence>
<feature type="compositionally biased region" description="Basic and acidic residues" evidence="8">
    <location>
        <begin position="154"/>
        <end position="170"/>
    </location>
</feature>
<dbReference type="Pfam" id="PF12542">
    <property type="entry name" value="CWC25"/>
    <property type="match status" value="1"/>
</dbReference>
<feature type="compositionally biased region" description="Basic residues" evidence="8">
    <location>
        <begin position="118"/>
        <end position="130"/>
    </location>
</feature>
<evidence type="ECO:0000256" key="3">
    <source>
        <dbReference type="ARBA" id="ARBA00022664"/>
    </source>
</evidence>
<dbReference type="InterPro" id="IPR022209">
    <property type="entry name" value="CWC25"/>
</dbReference>
<evidence type="ECO:0000256" key="8">
    <source>
        <dbReference type="SAM" id="MobiDB-lite"/>
    </source>
</evidence>
<dbReference type="EMBL" id="JAIWYP010000010">
    <property type="protein sequence ID" value="KAH3752082.1"/>
    <property type="molecule type" value="Genomic_DNA"/>
</dbReference>
<keyword evidence="6" id="KW-0508">mRNA splicing</keyword>